<dbReference type="GO" id="GO:0016491">
    <property type="term" value="F:oxidoreductase activity"/>
    <property type="evidence" value="ECO:0007669"/>
    <property type="project" value="UniProtKB-KW"/>
</dbReference>
<dbReference type="SUPFAM" id="SSF51735">
    <property type="entry name" value="NAD(P)-binding Rossmann-fold domains"/>
    <property type="match status" value="1"/>
</dbReference>
<accession>A0A2R8ACV7</accession>
<dbReference type="EMBL" id="OMKW01000003">
    <property type="protein sequence ID" value="SPF30074.1"/>
    <property type="molecule type" value="Genomic_DNA"/>
</dbReference>
<reference evidence="4 5" key="1">
    <citation type="submission" date="2018-03" db="EMBL/GenBank/DDBJ databases">
        <authorList>
            <person name="Keele B.F."/>
        </authorList>
    </citation>
    <scope>NUCLEOTIDE SEQUENCE [LARGE SCALE GENOMIC DNA]</scope>
    <source>
        <strain evidence="4 5">CeCT 8812</strain>
    </source>
</reference>
<dbReference type="Pfam" id="PF00106">
    <property type="entry name" value="adh_short"/>
    <property type="match status" value="1"/>
</dbReference>
<dbReference type="PRINTS" id="PR00080">
    <property type="entry name" value="SDRFAMILY"/>
</dbReference>
<protein>
    <submittedName>
        <fullName evidence="4">Putative oxidoreductase</fullName>
        <ecNumber evidence="4">1.-.-.-</ecNumber>
    </submittedName>
</protein>
<gene>
    <name evidence="4" type="ORF">POI8812_02404</name>
</gene>
<dbReference type="RefSeq" id="WP_108782798.1">
    <property type="nucleotide sequence ID" value="NZ_OMKW01000003.1"/>
</dbReference>
<dbReference type="Gene3D" id="3.40.50.720">
    <property type="entry name" value="NAD(P)-binding Rossmann-like Domain"/>
    <property type="match status" value="1"/>
</dbReference>
<proteinExistence type="inferred from homology"/>
<dbReference type="Proteomes" id="UP000244932">
    <property type="component" value="Unassembled WGS sequence"/>
</dbReference>
<evidence type="ECO:0000256" key="2">
    <source>
        <dbReference type="ARBA" id="ARBA00023002"/>
    </source>
</evidence>
<dbReference type="EC" id="1.-.-.-" evidence="4"/>
<evidence type="ECO:0000256" key="1">
    <source>
        <dbReference type="ARBA" id="ARBA00006484"/>
    </source>
</evidence>
<organism evidence="4 5">
    <name type="scientific">Pontivivens insulae</name>
    <dbReference type="NCBI Taxonomy" id="1639689"/>
    <lineage>
        <taxon>Bacteria</taxon>
        <taxon>Pseudomonadati</taxon>
        <taxon>Pseudomonadota</taxon>
        <taxon>Alphaproteobacteria</taxon>
        <taxon>Rhodobacterales</taxon>
        <taxon>Paracoccaceae</taxon>
        <taxon>Pontivivens</taxon>
    </lineage>
</organism>
<keyword evidence="2 4" id="KW-0560">Oxidoreductase</keyword>
<dbReference type="FunFam" id="3.40.50.720:FF:000215">
    <property type="entry name" value="3-hydroxyacyl-CoA dehydrogenase type-2"/>
    <property type="match status" value="1"/>
</dbReference>
<evidence type="ECO:0000313" key="4">
    <source>
        <dbReference type="EMBL" id="SPF30074.1"/>
    </source>
</evidence>
<dbReference type="PROSITE" id="PS00061">
    <property type="entry name" value="ADH_SHORT"/>
    <property type="match status" value="1"/>
</dbReference>
<keyword evidence="5" id="KW-1185">Reference proteome</keyword>
<dbReference type="InterPro" id="IPR020904">
    <property type="entry name" value="Sc_DH/Rdtase_CS"/>
</dbReference>
<dbReference type="InterPro" id="IPR036291">
    <property type="entry name" value="NAD(P)-bd_dom_sf"/>
</dbReference>
<dbReference type="PANTHER" id="PTHR43658">
    <property type="entry name" value="SHORT-CHAIN DEHYDROGENASE/REDUCTASE"/>
    <property type="match status" value="1"/>
</dbReference>
<dbReference type="PRINTS" id="PR00081">
    <property type="entry name" value="GDHRDH"/>
</dbReference>
<dbReference type="OrthoDB" id="9795647at2"/>
<evidence type="ECO:0000256" key="3">
    <source>
        <dbReference type="RuleBase" id="RU000363"/>
    </source>
</evidence>
<comment type="similarity">
    <text evidence="1 3">Belongs to the short-chain dehydrogenases/reductases (SDR) family.</text>
</comment>
<dbReference type="PANTHER" id="PTHR43658:SF8">
    <property type="entry name" value="17-BETA-HYDROXYSTEROID DEHYDROGENASE 14-RELATED"/>
    <property type="match status" value="1"/>
</dbReference>
<evidence type="ECO:0000313" key="5">
    <source>
        <dbReference type="Proteomes" id="UP000244932"/>
    </source>
</evidence>
<dbReference type="InterPro" id="IPR002347">
    <property type="entry name" value="SDR_fam"/>
</dbReference>
<sequence>MELNSNIAAVVTGGASGLGEATARALAAEGVRIAILDRDAERGETVASEIGGTFCAVDVADPASVAEALAKARDAHGQERITVNCAGIAWAIKTVDRDGNAHDPAAFAKTVTVNLIGTFNVASQSAAGMAAAEPLNADGERGLIVNTASVAAFDGQIGQIAYSASKGGVVGMTLPMARDMARSGVRVNAIAPGLFLTPMLQSLPEEAQASLGAQVPFPSRLGDPAEYAKLVRHMAENAMLNGEVVRLDGAIRMAPK</sequence>
<dbReference type="AlphaFoldDB" id="A0A2R8ACV7"/>
<name>A0A2R8ACV7_9RHOB</name>